<evidence type="ECO:0000313" key="2">
    <source>
        <dbReference type="EMBL" id="KDR79601.1"/>
    </source>
</evidence>
<proteinExistence type="predicted"/>
<evidence type="ECO:0000313" key="3">
    <source>
        <dbReference type="Proteomes" id="UP000027222"/>
    </source>
</evidence>
<accession>A0A067T8Y8</accession>
<keyword evidence="3" id="KW-1185">Reference proteome</keyword>
<evidence type="ECO:0000259" key="1">
    <source>
        <dbReference type="Pfam" id="PF12770"/>
    </source>
</evidence>
<dbReference type="InterPro" id="IPR024983">
    <property type="entry name" value="CHAT_dom"/>
</dbReference>
<name>A0A067T8Y8_GALM3</name>
<dbReference type="SUPFAM" id="SSF81901">
    <property type="entry name" value="HCP-like"/>
    <property type="match status" value="1"/>
</dbReference>
<protein>
    <recommendedName>
        <fullName evidence="1">CHAT domain-containing protein</fullName>
    </recommendedName>
</protein>
<dbReference type="HOGENOM" id="CLU_001305_0_1_1"/>
<dbReference type="Pfam" id="PF12770">
    <property type="entry name" value="CHAT"/>
    <property type="match status" value="1"/>
</dbReference>
<dbReference type="OrthoDB" id="9991317at2759"/>
<organism evidence="2 3">
    <name type="scientific">Galerina marginata (strain CBS 339.88)</name>
    <dbReference type="NCBI Taxonomy" id="685588"/>
    <lineage>
        <taxon>Eukaryota</taxon>
        <taxon>Fungi</taxon>
        <taxon>Dikarya</taxon>
        <taxon>Basidiomycota</taxon>
        <taxon>Agaricomycotina</taxon>
        <taxon>Agaricomycetes</taxon>
        <taxon>Agaricomycetidae</taxon>
        <taxon>Agaricales</taxon>
        <taxon>Agaricineae</taxon>
        <taxon>Strophariaceae</taxon>
        <taxon>Galerina</taxon>
    </lineage>
</organism>
<dbReference type="Gene3D" id="1.25.40.10">
    <property type="entry name" value="Tetratricopeptide repeat domain"/>
    <property type="match status" value="1"/>
</dbReference>
<dbReference type="Proteomes" id="UP000027222">
    <property type="component" value="Unassembled WGS sequence"/>
</dbReference>
<sequence>MRLSNLGISLRLRFDRSRVLADLSQAINFGQKAIQLAPQGHEDMPIWLGNLGFSLFRRWERVGDLIDLSEAITYQKKAIHLAHDGHADMPTWLNNLGLALQDRFEEVGDDADLAEALTYHQKAIRLTPDDHPNKPIYLSTLGNLLARRSEHGDDLTTDLSDAITYHRKAIHLTPEGHASMPILLGNLAFSHELRFERVGDLTDLSEAITHQVNVLHLSTEGYPDMPAKLYHLACSLQCRFEHSGDPADNQSATSHFWKAATYSTGSAYRRLLAAEAWIEYSRDALPEQLLQAYEMVITFISKIAGLEQTIQKRHSNLLEISITTSHAASAAFQLDRHDLALEWLEQGRCLVWSQLNNLRAPIDVVRGRNPALADNILRVSRALETAAYREELSATTPERSTLQKISREDEVMIHLKLAQQWDELLSTIRAIPEFEDFLRPLSYDGLLKNLPNPGTVVVINVDHDHCDALALTSSGRGARHIPLPNFSYSKAEDLRNQLVTHLCFSGVRMRESHSDGRGMRLETKGEDRKVVTHVLKELWTLVVKPILDRLGYNKPPSELPRIWWCTTGPLAFLPIHAAGIYDSPTAKKSTLCDFAISSYTPTVRVLVDRVKSPHAIDDNKMGLFLVSQPNTPKLPSIPGTRKEVRAIVQLLKKENIRTLCLEGEAATVAEGIKNMESHSCIHFACHASQETGEPLKSGFALDNGRLELSAIIKQKLSGAELAFLSACQTSTGDEKLSEEAVHLAAGMLAAGYRSVVATMWSIKDNHAPKVAQDFYENLIGKEGRVLNGENSARALHYATQNLRGSLGDSESSLLAWVPYVHFGM</sequence>
<dbReference type="PANTHER" id="PTHR10098:SF108">
    <property type="entry name" value="TETRATRICOPEPTIDE REPEAT PROTEIN 28"/>
    <property type="match status" value="1"/>
</dbReference>
<dbReference type="EMBL" id="KL142373">
    <property type="protein sequence ID" value="KDR79601.1"/>
    <property type="molecule type" value="Genomic_DNA"/>
</dbReference>
<dbReference type="InterPro" id="IPR011990">
    <property type="entry name" value="TPR-like_helical_dom_sf"/>
</dbReference>
<reference evidence="3" key="1">
    <citation type="journal article" date="2014" name="Proc. Natl. Acad. Sci. U.S.A.">
        <title>Extensive sampling of basidiomycete genomes demonstrates inadequacy of the white-rot/brown-rot paradigm for wood decay fungi.</title>
        <authorList>
            <person name="Riley R."/>
            <person name="Salamov A.A."/>
            <person name="Brown D.W."/>
            <person name="Nagy L.G."/>
            <person name="Floudas D."/>
            <person name="Held B.W."/>
            <person name="Levasseur A."/>
            <person name="Lombard V."/>
            <person name="Morin E."/>
            <person name="Otillar R."/>
            <person name="Lindquist E.A."/>
            <person name="Sun H."/>
            <person name="LaButti K.M."/>
            <person name="Schmutz J."/>
            <person name="Jabbour D."/>
            <person name="Luo H."/>
            <person name="Baker S.E."/>
            <person name="Pisabarro A.G."/>
            <person name="Walton J.D."/>
            <person name="Blanchette R.A."/>
            <person name="Henrissat B."/>
            <person name="Martin F."/>
            <person name="Cullen D."/>
            <person name="Hibbett D.S."/>
            <person name="Grigoriev I.V."/>
        </authorList>
    </citation>
    <scope>NUCLEOTIDE SEQUENCE [LARGE SCALE GENOMIC DNA]</scope>
    <source>
        <strain evidence="3">CBS 339.88</strain>
    </source>
</reference>
<dbReference type="STRING" id="685588.A0A067T8Y8"/>
<feature type="domain" description="CHAT" evidence="1">
    <location>
        <begin position="534"/>
        <end position="823"/>
    </location>
</feature>
<dbReference type="PANTHER" id="PTHR10098">
    <property type="entry name" value="RAPSYN-RELATED"/>
    <property type="match status" value="1"/>
</dbReference>
<gene>
    <name evidence="2" type="ORF">GALMADRAFT_63499</name>
</gene>
<dbReference type="AlphaFoldDB" id="A0A067T8Y8"/>